<evidence type="ECO:0000313" key="2">
    <source>
        <dbReference type="Proteomes" id="UP000236003"/>
    </source>
</evidence>
<dbReference type="AlphaFoldDB" id="A0A2N8RBI5"/>
<evidence type="ECO:0000313" key="1">
    <source>
        <dbReference type="EMBL" id="PNF58448.1"/>
    </source>
</evidence>
<organism evidence="1 2">
    <name type="scientific">Stutzerimonas stutzeri</name>
    <name type="common">Pseudomonas stutzeri</name>
    <dbReference type="NCBI Taxonomy" id="316"/>
    <lineage>
        <taxon>Bacteria</taxon>
        <taxon>Pseudomonadati</taxon>
        <taxon>Pseudomonadota</taxon>
        <taxon>Gammaproteobacteria</taxon>
        <taxon>Pseudomonadales</taxon>
        <taxon>Pseudomonadaceae</taxon>
        <taxon>Stutzerimonas</taxon>
    </lineage>
</organism>
<proteinExistence type="predicted"/>
<dbReference type="EMBL" id="POUM01000014">
    <property type="protein sequence ID" value="PNF58448.1"/>
    <property type="molecule type" value="Genomic_DNA"/>
</dbReference>
<comment type="caution">
    <text evidence="1">The sequence shown here is derived from an EMBL/GenBank/DDBJ whole genome shotgun (WGS) entry which is preliminary data.</text>
</comment>
<protein>
    <submittedName>
        <fullName evidence="1">NADH:ubiquinone oxidoreductase</fullName>
    </submittedName>
</protein>
<dbReference type="Proteomes" id="UP000236003">
    <property type="component" value="Unassembled WGS sequence"/>
</dbReference>
<keyword evidence="1" id="KW-0830">Ubiquinone</keyword>
<dbReference type="RefSeq" id="WP_003284421.1">
    <property type="nucleotide sequence ID" value="NZ_CP036186.1"/>
</dbReference>
<name>A0A2N8RBI5_STUST</name>
<gene>
    <name evidence="1" type="ORF">CXK99_15955</name>
</gene>
<sequence>MRLPFLLSVLWGASVANDALAEACVIHSHDDRVEVTLCQANINIPAELFRSGFCKPQLKDHEVEVKFVEQCPDGAFGICRNAHVSNMPYRQDIHYYGIASDARFLQPACEQNSQGVWEGE</sequence>
<reference evidence="1 2" key="1">
    <citation type="submission" date="2018-01" db="EMBL/GenBank/DDBJ databases">
        <title>Denitrification phenotypes of diverse strains of Pseudomonas stutzeri.</title>
        <authorList>
            <person name="Milligan D.A."/>
            <person name="Bergaust L."/>
            <person name="Bakken L.R."/>
            <person name="Frostegard A."/>
        </authorList>
    </citation>
    <scope>NUCLEOTIDE SEQUENCE [LARGE SCALE GENOMIC DNA]</scope>
    <source>
        <strain evidence="1 2">CCUG 44592</strain>
    </source>
</reference>
<accession>A0A2N8RBI5</accession>